<dbReference type="InterPro" id="IPR007630">
    <property type="entry name" value="RNA_pol_sigma70_r4"/>
</dbReference>
<evidence type="ECO:0000256" key="3">
    <source>
        <dbReference type="ARBA" id="ARBA00023082"/>
    </source>
</evidence>
<evidence type="ECO:0000256" key="4">
    <source>
        <dbReference type="ARBA" id="ARBA00023125"/>
    </source>
</evidence>
<organism evidence="8 9">
    <name type="scientific">Paenibacillus herberti</name>
    <dbReference type="NCBI Taxonomy" id="1619309"/>
    <lineage>
        <taxon>Bacteria</taxon>
        <taxon>Bacillati</taxon>
        <taxon>Bacillota</taxon>
        <taxon>Bacilli</taxon>
        <taxon>Bacillales</taxon>
        <taxon>Paenibacillaceae</taxon>
        <taxon>Paenibacillus</taxon>
    </lineage>
</organism>
<dbReference type="OrthoDB" id="9784272at2"/>
<dbReference type="GO" id="GO:0016987">
    <property type="term" value="F:sigma factor activity"/>
    <property type="evidence" value="ECO:0007669"/>
    <property type="project" value="UniProtKB-KW"/>
</dbReference>
<proteinExistence type="inferred from homology"/>
<protein>
    <submittedName>
        <fullName evidence="8">RNA polymerase subunit sigma-24</fullName>
    </submittedName>
</protein>
<keyword evidence="2" id="KW-0805">Transcription regulation</keyword>
<accession>A0A229P5P4</accession>
<evidence type="ECO:0000256" key="5">
    <source>
        <dbReference type="ARBA" id="ARBA00023163"/>
    </source>
</evidence>
<feature type="domain" description="RNA polymerase sigma-70 region 2" evidence="6">
    <location>
        <begin position="25"/>
        <end position="95"/>
    </location>
</feature>
<dbReference type="GO" id="GO:0003677">
    <property type="term" value="F:DNA binding"/>
    <property type="evidence" value="ECO:0007669"/>
    <property type="project" value="UniProtKB-KW"/>
</dbReference>
<dbReference type="AlphaFoldDB" id="A0A229P5P4"/>
<keyword evidence="3" id="KW-0731">Sigma factor</keyword>
<evidence type="ECO:0000313" key="9">
    <source>
        <dbReference type="Proteomes" id="UP000215145"/>
    </source>
</evidence>
<comment type="caution">
    <text evidence="8">The sequence shown here is derived from an EMBL/GenBank/DDBJ whole genome shotgun (WGS) entry which is preliminary data.</text>
</comment>
<reference evidence="8 9" key="1">
    <citation type="submission" date="2017-07" db="EMBL/GenBank/DDBJ databases">
        <title>Paenibacillus herberti R33 genome sequencing and assembly.</title>
        <authorList>
            <person name="Su W."/>
        </authorList>
    </citation>
    <scope>NUCLEOTIDE SEQUENCE [LARGE SCALE GENOMIC DNA]</scope>
    <source>
        <strain evidence="8 9">R33</strain>
    </source>
</reference>
<sequence length="191" mass="22164">MTEADWEEHLMLQIASRSSDALEKLYDRYERPLYSFIYRIVGDGMAAEEIIQELFLKIWNNAEAYTSNGRNGKVSSWVFAMARNRSIDWLRRRDSRPAAGGEIGLDVISDPLTTELAVENRLMAEQMRQALSELNVEQKQVLEWVYYGGYTQQEIADHHDIPLGTVKSRIRLGLRQLRKRLGDSWREGVRT</sequence>
<dbReference type="InterPro" id="IPR014284">
    <property type="entry name" value="RNA_pol_sigma-70_dom"/>
</dbReference>
<evidence type="ECO:0000313" key="8">
    <source>
        <dbReference type="EMBL" id="OXM17420.1"/>
    </source>
</evidence>
<dbReference type="NCBIfam" id="TIGR02937">
    <property type="entry name" value="sigma70-ECF"/>
    <property type="match status" value="1"/>
</dbReference>
<dbReference type="InterPro" id="IPR007627">
    <property type="entry name" value="RNA_pol_sigma70_r2"/>
</dbReference>
<keyword evidence="5" id="KW-0804">Transcription</keyword>
<dbReference type="Pfam" id="PF04542">
    <property type="entry name" value="Sigma70_r2"/>
    <property type="match status" value="1"/>
</dbReference>
<evidence type="ECO:0000259" key="6">
    <source>
        <dbReference type="Pfam" id="PF04542"/>
    </source>
</evidence>
<evidence type="ECO:0000256" key="2">
    <source>
        <dbReference type="ARBA" id="ARBA00023015"/>
    </source>
</evidence>
<dbReference type="InterPro" id="IPR036388">
    <property type="entry name" value="WH-like_DNA-bd_sf"/>
</dbReference>
<evidence type="ECO:0000256" key="1">
    <source>
        <dbReference type="ARBA" id="ARBA00010641"/>
    </source>
</evidence>
<dbReference type="Pfam" id="PF04545">
    <property type="entry name" value="Sigma70_r4"/>
    <property type="match status" value="1"/>
</dbReference>
<dbReference type="CDD" id="cd06171">
    <property type="entry name" value="Sigma70_r4"/>
    <property type="match status" value="1"/>
</dbReference>
<dbReference type="PANTHER" id="PTHR43133:SF62">
    <property type="entry name" value="RNA POLYMERASE SIGMA FACTOR SIGZ"/>
    <property type="match status" value="1"/>
</dbReference>
<dbReference type="SUPFAM" id="SSF88659">
    <property type="entry name" value="Sigma3 and sigma4 domains of RNA polymerase sigma factors"/>
    <property type="match status" value="1"/>
</dbReference>
<dbReference type="GO" id="GO:0006352">
    <property type="term" value="P:DNA-templated transcription initiation"/>
    <property type="evidence" value="ECO:0007669"/>
    <property type="project" value="InterPro"/>
</dbReference>
<name>A0A229P5P4_9BACL</name>
<dbReference type="SUPFAM" id="SSF88946">
    <property type="entry name" value="Sigma2 domain of RNA polymerase sigma factors"/>
    <property type="match status" value="1"/>
</dbReference>
<evidence type="ECO:0000259" key="7">
    <source>
        <dbReference type="Pfam" id="PF04545"/>
    </source>
</evidence>
<dbReference type="Gene3D" id="1.10.1740.10">
    <property type="match status" value="1"/>
</dbReference>
<dbReference type="InterPro" id="IPR013324">
    <property type="entry name" value="RNA_pol_sigma_r3/r4-like"/>
</dbReference>
<dbReference type="InterPro" id="IPR013325">
    <property type="entry name" value="RNA_pol_sigma_r2"/>
</dbReference>
<dbReference type="EMBL" id="NMUQ01000001">
    <property type="protein sequence ID" value="OXM17420.1"/>
    <property type="molecule type" value="Genomic_DNA"/>
</dbReference>
<dbReference type="Gene3D" id="1.10.10.10">
    <property type="entry name" value="Winged helix-like DNA-binding domain superfamily/Winged helix DNA-binding domain"/>
    <property type="match status" value="1"/>
</dbReference>
<comment type="similarity">
    <text evidence="1">Belongs to the sigma-70 factor family. ECF subfamily.</text>
</comment>
<dbReference type="PANTHER" id="PTHR43133">
    <property type="entry name" value="RNA POLYMERASE ECF-TYPE SIGMA FACTO"/>
    <property type="match status" value="1"/>
</dbReference>
<keyword evidence="9" id="KW-1185">Reference proteome</keyword>
<gene>
    <name evidence="8" type="ORF">CGZ75_01425</name>
</gene>
<dbReference type="Proteomes" id="UP000215145">
    <property type="component" value="Unassembled WGS sequence"/>
</dbReference>
<keyword evidence="4" id="KW-0238">DNA-binding</keyword>
<dbReference type="InterPro" id="IPR039425">
    <property type="entry name" value="RNA_pol_sigma-70-like"/>
</dbReference>
<feature type="domain" description="RNA polymerase sigma-70 region 4" evidence="7">
    <location>
        <begin position="130"/>
        <end position="179"/>
    </location>
</feature>